<organism evidence="1 2">
    <name type="scientific">Dyadobacter pollutisoli</name>
    <dbReference type="NCBI Taxonomy" id="2910158"/>
    <lineage>
        <taxon>Bacteria</taxon>
        <taxon>Pseudomonadati</taxon>
        <taxon>Bacteroidota</taxon>
        <taxon>Cytophagia</taxon>
        <taxon>Cytophagales</taxon>
        <taxon>Spirosomataceae</taxon>
        <taxon>Dyadobacter</taxon>
    </lineage>
</organism>
<evidence type="ECO:0000313" key="2">
    <source>
        <dbReference type="Proteomes" id="UP001164653"/>
    </source>
</evidence>
<dbReference type="SUPFAM" id="SSF82185">
    <property type="entry name" value="Histone H3 K4-specific methyltransferase SET7/9 N-terminal domain"/>
    <property type="match status" value="1"/>
</dbReference>
<keyword evidence="2" id="KW-1185">Reference proteome</keyword>
<dbReference type="KEGG" id="dpf:ON006_29635"/>
<name>A0A9E8SJY8_9BACT</name>
<sequence length="139" mass="16497">MPEYSVEREYYENGILKSEMPLLGDKVHGTHKIWWKNGKPKLFAEVVEGRLNGQITEWYRNGKMRRRTDYVDHVEHGVQINVDKMGKIEKRYLDKGRFINFDEQHLDMMADFLRDRNYIVEKALSSGKKPLFAHPELSL</sequence>
<dbReference type="Gene3D" id="3.90.930.1">
    <property type="match status" value="1"/>
</dbReference>
<accession>A0A9E8SJY8</accession>
<protein>
    <recommendedName>
        <fullName evidence="3">Toxin-antitoxin system YwqK family antitoxin</fullName>
    </recommendedName>
</protein>
<reference evidence="1" key="1">
    <citation type="submission" date="2022-11" db="EMBL/GenBank/DDBJ databases">
        <title>Dyadobacter pollutisoli sp. nov., isolated from plastic dumped soil.</title>
        <authorList>
            <person name="Kim J.M."/>
            <person name="Kim K.R."/>
            <person name="Lee J.K."/>
            <person name="Hao L."/>
            <person name="Jeon C.O."/>
        </authorList>
    </citation>
    <scope>NUCLEOTIDE SEQUENCE</scope>
    <source>
        <strain evidence="1">U1</strain>
    </source>
</reference>
<evidence type="ECO:0008006" key="3">
    <source>
        <dbReference type="Google" id="ProtNLM"/>
    </source>
</evidence>
<dbReference type="InterPro" id="IPR011652">
    <property type="entry name" value="MORN_2"/>
</dbReference>
<dbReference type="AlphaFoldDB" id="A0A9E8SJY8"/>
<gene>
    <name evidence="1" type="ORF">ON006_29635</name>
</gene>
<dbReference type="EMBL" id="CP112998">
    <property type="protein sequence ID" value="WAC11880.1"/>
    <property type="molecule type" value="Genomic_DNA"/>
</dbReference>
<dbReference type="Proteomes" id="UP001164653">
    <property type="component" value="Chromosome"/>
</dbReference>
<dbReference type="Pfam" id="PF07661">
    <property type="entry name" value="MORN_2"/>
    <property type="match status" value="2"/>
</dbReference>
<dbReference type="RefSeq" id="WP_244822252.1">
    <property type="nucleotide sequence ID" value="NZ_CP112998.1"/>
</dbReference>
<proteinExistence type="predicted"/>
<evidence type="ECO:0000313" key="1">
    <source>
        <dbReference type="EMBL" id="WAC11880.1"/>
    </source>
</evidence>